<dbReference type="PANTHER" id="PTHR44196:SF1">
    <property type="entry name" value="DEHYDROGENASE_REDUCTASE SDR FAMILY MEMBER 7B"/>
    <property type="match status" value="1"/>
</dbReference>
<dbReference type="Proteomes" id="UP000289411">
    <property type="component" value="Unassembled WGS sequence"/>
</dbReference>
<name>A0A4Q2R7R6_9HYPH</name>
<evidence type="ECO:0000256" key="4">
    <source>
        <dbReference type="SAM" id="Phobius"/>
    </source>
</evidence>
<organism evidence="5 6">
    <name type="scientific">Lichenibacterium ramalinae</name>
    <dbReference type="NCBI Taxonomy" id="2316527"/>
    <lineage>
        <taxon>Bacteria</taxon>
        <taxon>Pseudomonadati</taxon>
        <taxon>Pseudomonadota</taxon>
        <taxon>Alphaproteobacteria</taxon>
        <taxon>Hyphomicrobiales</taxon>
        <taxon>Lichenihabitantaceae</taxon>
        <taxon>Lichenibacterium</taxon>
    </lineage>
</organism>
<dbReference type="InterPro" id="IPR002347">
    <property type="entry name" value="SDR_fam"/>
</dbReference>
<dbReference type="Gene3D" id="3.40.50.720">
    <property type="entry name" value="NAD(P)-binding Rossmann-like Domain"/>
    <property type="match status" value="1"/>
</dbReference>
<comment type="similarity">
    <text evidence="1 3">Belongs to the short-chain dehydrogenases/reductases (SDR) family.</text>
</comment>
<keyword evidence="4" id="KW-1133">Transmembrane helix</keyword>
<dbReference type="PRINTS" id="PR00080">
    <property type="entry name" value="SDRFAMILY"/>
</dbReference>
<comment type="caution">
    <text evidence="5">The sequence shown here is derived from an EMBL/GenBank/DDBJ whole genome shotgun (WGS) entry which is preliminary data.</text>
</comment>
<dbReference type="Pfam" id="PF00106">
    <property type="entry name" value="adh_short"/>
    <property type="match status" value="1"/>
</dbReference>
<dbReference type="GO" id="GO:0016491">
    <property type="term" value="F:oxidoreductase activity"/>
    <property type="evidence" value="ECO:0007669"/>
    <property type="project" value="UniProtKB-KW"/>
</dbReference>
<evidence type="ECO:0000256" key="3">
    <source>
        <dbReference type="RuleBase" id="RU000363"/>
    </source>
</evidence>
<dbReference type="GO" id="GO:0016020">
    <property type="term" value="C:membrane"/>
    <property type="evidence" value="ECO:0007669"/>
    <property type="project" value="TreeGrafter"/>
</dbReference>
<keyword evidence="4" id="KW-0472">Membrane</keyword>
<dbReference type="InterPro" id="IPR036291">
    <property type="entry name" value="NAD(P)-bd_dom_sf"/>
</dbReference>
<evidence type="ECO:0000313" key="6">
    <source>
        <dbReference type="Proteomes" id="UP000289411"/>
    </source>
</evidence>
<feature type="transmembrane region" description="Helical" evidence="4">
    <location>
        <begin position="304"/>
        <end position="323"/>
    </location>
</feature>
<dbReference type="PRINTS" id="PR00081">
    <property type="entry name" value="GDHRDH"/>
</dbReference>
<dbReference type="PROSITE" id="PS00061">
    <property type="entry name" value="ADH_SHORT"/>
    <property type="match status" value="1"/>
</dbReference>
<dbReference type="InterPro" id="IPR020904">
    <property type="entry name" value="Sc_DH/Rdtase_CS"/>
</dbReference>
<dbReference type="RefSeq" id="WP_129220989.1">
    <property type="nucleotide sequence ID" value="NZ_QYBC01000018.1"/>
</dbReference>
<proteinExistence type="inferred from homology"/>
<accession>A0A4Q2R7R6</accession>
<evidence type="ECO:0000313" key="5">
    <source>
        <dbReference type="EMBL" id="RYB02691.1"/>
    </source>
</evidence>
<sequence>MARPIAGTTVVVVGASSGIGRAAALAFAQAGADVVVAARRGDLLDEVVRGCEAAGARALAVPTDVTDAGAVAALADAAVARFGTVDTWVNVAGTGVFGPYEAADVALHRRTIEVNLIGAMNGAAAALPVFRRRGRGVLISTVSMGGWSPVPFAPAYTASKFGLRGFNASLRQQFEAHEDIHVCGVFPAMVDTPGLLHVANVSGKRIDPGPLLYTPEDVAAAILRLARHPRGEVAVGWPARAGQMAYAVAPRLTELAVGAVFRRLVRRAGPAPRSEGALRTPVAVGREASGGALARKGLPPAGTLSAAVLAGGLVVVAGVAFAARRRS</sequence>
<dbReference type="PANTHER" id="PTHR44196">
    <property type="entry name" value="DEHYDROGENASE/REDUCTASE SDR FAMILY MEMBER 7B"/>
    <property type="match status" value="1"/>
</dbReference>
<evidence type="ECO:0000256" key="2">
    <source>
        <dbReference type="ARBA" id="ARBA00023002"/>
    </source>
</evidence>
<dbReference type="EMBL" id="QYBC01000018">
    <property type="protein sequence ID" value="RYB02691.1"/>
    <property type="molecule type" value="Genomic_DNA"/>
</dbReference>
<dbReference type="OrthoDB" id="450111at2"/>
<keyword evidence="4" id="KW-0812">Transmembrane</keyword>
<evidence type="ECO:0000256" key="1">
    <source>
        <dbReference type="ARBA" id="ARBA00006484"/>
    </source>
</evidence>
<keyword evidence="2" id="KW-0560">Oxidoreductase</keyword>
<protein>
    <submittedName>
        <fullName evidence="5">SDR family NAD(P)-dependent oxidoreductase</fullName>
    </submittedName>
</protein>
<reference evidence="5 6" key="1">
    <citation type="submission" date="2018-09" db="EMBL/GenBank/DDBJ databases">
        <authorList>
            <person name="Grouzdev D.S."/>
            <person name="Krutkina M.S."/>
        </authorList>
    </citation>
    <scope>NUCLEOTIDE SEQUENCE [LARGE SCALE GENOMIC DNA]</scope>
    <source>
        <strain evidence="5 6">RmlP001</strain>
    </source>
</reference>
<dbReference type="AlphaFoldDB" id="A0A4Q2R7R6"/>
<dbReference type="SUPFAM" id="SSF51735">
    <property type="entry name" value="NAD(P)-binding Rossmann-fold domains"/>
    <property type="match status" value="1"/>
</dbReference>
<keyword evidence="6" id="KW-1185">Reference proteome</keyword>
<gene>
    <name evidence="5" type="ORF">D3272_20045</name>
</gene>
<reference evidence="5 6" key="2">
    <citation type="submission" date="2019-02" db="EMBL/GenBank/DDBJ databases">
        <title>'Lichenibacterium ramalinii' gen. nov. sp. nov., 'Lichenibacterium minor' gen. nov. sp. nov.</title>
        <authorList>
            <person name="Pankratov T."/>
        </authorList>
    </citation>
    <scope>NUCLEOTIDE SEQUENCE [LARGE SCALE GENOMIC DNA]</scope>
    <source>
        <strain evidence="5 6">RmlP001</strain>
    </source>
</reference>